<dbReference type="GO" id="GO:0032259">
    <property type="term" value="P:methylation"/>
    <property type="evidence" value="ECO:0007669"/>
    <property type="project" value="UniProtKB-KW"/>
</dbReference>
<keyword evidence="3" id="KW-0808">Transferase</keyword>
<reference evidence="7" key="1">
    <citation type="submission" date="2016-03" db="EMBL/GenBank/DDBJ databases">
        <authorList>
            <person name="Ploux O."/>
        </authorList>
    </citation>
    <scope>NUCLEOTIDE SEQUENCE</scope>
    <source>
        <strain evidence="7">UC10</strain>
    </source>
</reference>
<feature type="region of interest" description="Disordered" evidence="6">
    <location>
        <begin position="144"/>
        <end position="164"/>
    </location>
</feature>
<evidence type="ECO:0000256" key="2">
    <source>
        <dbReference type="ARBA" id="ARBA00022603"/>
    </source>
</evidence>
<evidence type="ECO:0000256" key="3">
    <source>
        <dbReference type="ARBA" id="ARBA00022679"/>
    </source>
</evidence>
<feature type="compositionally biased region" description="Low complexity" evidence="6">
    <location>
        <begin position="183"/>
        <end position="195"/>
    </location>
</feature>
<evidence type="ECO:0000256" key="5">
    <source>
        <dbReference type="ARBA" id="ARBA00023098"/>
    </source>
</evidence>
<keyword evidence="5" id="KW-0443">Lipid metabolism</keyword>
<evidence type="ECO:0000256" key="1">
    <source>
        <dbReference type="ARBA" id="ARBA00010815"/>
    </source>
</evidence>
<feature type="compositionally biased region" description="Polar residues" evidence="6">
    <location>
        <begin position="209"/>
        <end position="220"/>
    </location>
</feature>
<dbReference type="AlphaFoldDB" id="A0A1Y5PEC6"/>
<dbReference type="PANTHER" id="PTHR43667">
    <property type="entry name" value="CYCLOPROPANE-FATTY-ACYL-PHOSPHOLIPID SYNTHASE"/>
    <property type="match status" value="1"/>
</dbReference>
<gene>
    <name evidence="7" type="ORF">MHPYR_40059</name>
</gene>
<dbReference type="SUPFAM" id="SSF53335">
    <property type="entry name" value="S-adenosyl-L-methionine-dependent methyltransferases"/>
    <property type="match status" value="1"/>
</dbReference>
<dbReference type="InterPro" id="IPR029063">
    <property type="entry name" value="SAM-dependent_MTases_sf"/>
</dbReference>
<dbReference type="EMBL" id="FLQS01000034">
    <property type="protein sequence ID" value="SBS77057.1"/>
    <property type="molecule type" value="Genomic_DNA"/>
</dbReference>
<comment type="similarity">
    <text evidence="1">Belongs to the CFA/CMAS family.</text>
</comment>
<dbReference type="InterPro" id="IPR050723">
    <property type="entry name" value="CFA/CMAS"/>
</dbReference>
<keyword evidence="2" id="KW-0489">Methyltransferase</keyword>
<evidence type="ECO:0000313" key="7">
    <source>
        <dbReference type="EMBL" id="SBS77057.1"/>
    </source>
</evidence>
<dbReference type="GO" id="GO:0008168">
    <property type="term" value="F:methyltransferase activity"/>
    <property type="evidence" value="ECO:0007669"/>
    <property type="project" value="UniProtKB-KW"/>
</dbReference>
<dbReference type="Gene3D" id="3.40.50.150">
    <property type="entry name" value="Vaccinia Virus protein VP39"/>
    <property type="match status" value="1"/>
</dbReference>
<feature type="region of interest" description="Disordered" evidence="6">
    <location>
        <begin position="183"/>
        <end position="220"/>
    </location>
</feature>
<dbReference type="GO" id="GO:0006629">
    <property type="term" value="P:lipid metabolic process"/>
    <property type="evidence" value="ECO:0007669"/>
    <property type="project" value="UniProtKB-KW"/>
</dbReference>
<dbReference type="Pfam" id="PF02353">
    <property type="entry name" value="CMAS"/>
    <property type="match status" value="1"/>
</dbReference>
<accession>A0A1Y5PEC6</accession>
<sequence length="220" mass="24307">MSIGAFAHFGHERYDDFFARCFAILPDDGVMLLHTITGLHPQEMIDRGIPLSFDFARFVKFMVTEIFPGGRLPSIPVVEELATAAGFAISRVQSLQLHYALLAHARNAGVSQFRSCPPPPRPPGWPRQSGRIARAGCGPTSWRGWGPARSSSHWRWPTRPSPTCPSKWACTPASSRWWCTRSSVAPESPVSVPRQPSRRSPPRQCWPGASSSARTTNAMT</sequence>
<protein>
    <submittedName>
        <fullName evidence="7">Uncharacterized protein</fullName>
    </submittedName>
</protein>
<evidence type="ECO:0000256" key="4">
    <source>
        <dbReference type="ARBA" id="ARBA00022691"/>
    </source>
</evidence>
<dbReference type="PANTHER" id="PTHR43667:SF1">
    <property type="entry name" value="CYCLOPROPANE-FATTY-ACYL-PHOSPHOLIPID SYNTHASE"/>
    <property type="match status" value="1"/>
</dbReference>
<name>A0A1Y5PEC6_9MYCO</name>
<keyword evidence="4" id="KW-0949">S-adenosyl-L-methionine</keyword>
<organism evidence="7">
    <name type="scientific">uncultured Mycobacterium sp</name>
    <dbReference type="NCBI Taxonomy" id="171292"/>
    <lineage>
        <taxon>Bacteria</taxon>
        <taxon>Bacillati</taxon>
        <taxon>Actinomycetota</taxon>
        <taxon>Actinomycetes</taxon>
        <taxon>Mycobacteriales</taxon>
        <taxon>Mycobacteriaceae</taxon>
        <taxon>Mycobacterium</taxon>
        <taxon>environmental samples</taxon>
    </lineage>
</organism>
<evidence type="ECO:0000256" key="6">
    <source>
        <dbReference type="SAM" id="MobiDB-lite"/>
    </source>
</evidence>
<proteinExistence type="inferred from homology"/>